<dbReference type="PANTHER" id="PTHR33744">
    <property type="entry name" value="CARBOHYDRATE DIACID REGULATOR"/>
    <property type="match status" value="1"/>
</dbReference>
<evidence type="ECO:0000259" key="4">
    <source>
        <dbReference type="Pfam" id="PF17853"/>
    </source>
</evidence>
<evidence type="ECO:0008006" key="7">
    <source>
        <dbReference type="Google" id="ProtNLM"/>
    </source>
</evidence>
<feature type="domain" description="CdaR GGDEF-like" evidence="4">
    <location>
        <begin position="295"/>
        <end position="426"/>
    </location>
</feature>
<name>A0A268NZQ2_SHOCL</name>
<dbReference type="InterPro" id="IPR041522">
    <property type="entry name" value="CdaR_GGDEF"/>
</dbReference>
<comment type="caution">
    <text evidence="5">The sequence shown here is derived from an EMBL/GenBank/DDBJ whole genome shotgun (WGS) entry which is preliminary data.</text>
</comment>
<dbReference type="Proteomes" id="UP000216207">
    <property type="component" value="Unassembled WGS sequence"/>
</dbReference>
<evidence type="ECO:0000256" key="1">
    <source>
        <dbReference type="ARBA" id="ARBA00006754"/>
    </source>
</evidence>
<dbReference type="InterPro" id="IPR051448">
    <property type="entry name" value="CdaR-like_regulators"/>
</dbReference>
<evidence type="ECO:0000313" key="6">
    <source>
        <dbReference type="Proteomes" id="UP000216207"/>
    </source>
</evidence>
<reference evidence="5 6" key="1">
    <citation type="submission" date="2017-07" db="EMBL/GenBank/DDBJ databases">
        <title>Isolation and whole genome analysis of endospore-forming bacteria from heroin.</title>
        <authorList>
            <person name="Kalinowski J."/>
            <person name="Ahrens B."/>
            <person name="Al-Dilaimi A."/>
            <person name="Winkler A."/>
            <person name="Wibberg D."/>
            <person name="Schleenbecker U."/>
            <person name="Ruckert C."/>
            <person name="Wolfel R."/>
            <person name="Grass G."/>
        </authorList>
    </citation>
    <scope>NUCLEOTIDE SEQUENCE [LARGE SCALE GENOMIC DNA]</scope>
    <source>
        <strain evidence="5 6">7539</strain>
    </source>
</reference>
<accession>A0A268NZQ2</accession>
<feature type="domain" description="Purine catabolism PurC-like" evidence="2">
    <location>
        <begin position="5"/>
        <end position="124"/>
    </location>
</feature>
<dbReference type="InterPro" id="IPR042070">
    <property type="entry name" value="PucR_C-HTH_sf"/>
</dbReference>
<dbReference type="EMBL" id="NPCC01000012">
    <property type="protein sequence ID" value="PAE88986.1"/>
    <property type="molecule type" value="Genomic_DNA"/>
</dbReference>
<evidence type="ECO:0000313" key="5">
    <source>
        <dbReference type="EMBL" id="PAE88986.1"/>
    </source>
</evidence>
<dbReference type="Pfam" id="PF17853">
    <property type="entry name" value="GGDEF_2"/>
    <property type="match status" value="1"/>
</dbReference>
<comment type="similarity">
    <text evidence="1">Belongs to the CdaR family.</text>
</comment>
<dbReference type="AlphaFoldDB" id="A0A268NZQ2"/>
<proteinExistence type="inferred from homology"/>
<dbReference type="PANTHER" id="PTHR33744:SF1">
    <property type="entry name" value="DNA-BINDING TRANSCRIPTIONAL ACTIVATOR ADER"/>
    <property type="match status" value="1"/>
</dbReference>
<dbReference type="InterPro" id="IPR025736">
    <property type="entry name" value="PucR_C-HTH_dom"/>
</dbReference>
<organism evidence="5 6">
    <name type="scientific">Shouchella clausii</name>
    <name type="common">Alkalihalobacillus clausii</name>
    <dbReference type="NCBI Taxonomy" id="79880"/>
    <lineage>
        <taxon>Bacteria</taxon>
        <taxon>Bacillati</taxon>
        <taxon>Bacillota</taxon>
        <taxon>Bacilli</taxon>
        <taxon>Bacillales</taxon>
        <taxon>Bacillaceae</taxon>
        <taxon>Shouchella</taxon>
    </lineage>
</organism>
<dbReference type="Gene3D" id="1.10.10.2840">
    <property type="entry name" value="PucR C-terminal helix-turn-helix domain"/>
    <property type="match status" value="1"/>
</dbReference>
<feature type="domain" description="PucR C-terminal helix-turn-helix" evidence="3">
    <location>
        <begin position="478"/>
        <end position="536"/>
    </location>
</feature>
<dbReference type="Pfam" id="PF13556">
    <property type="entry name" value="HTH_30"/>
    <property type="match status" value="1"/>
</dbReference>
<evidence type="ECO:0000259" key="2">
    <source>
        <dbReference type="Pfam" id="PF07905"/>
    </source>
</evidence>
<dbReference type="Pfam" id="PF07905">
    <property type="entry name" value="PucR"/>
    <property type="match status" value="1"/>
</dbReference>
<evidence type="ECO:0000259" key="3">
    <source>
        <dbReference type="Pfam" id="PF13556"/>
    </source>
</evidence>
<protein>
    <recommendedName>
        <fullName evidence="7">PucR family transcriptional regulator</fullName>
    </recommendedName>
</protein>
<dbReference type="RefSeq" id="WP_095326635.1">
    <property type="nucleotide sequence ID" value="NZ_NPCC01000012.1"/>
</dbReference>
<dbReference type="InterPro" id="IPR012914">
    <property type="entry name" value="PucR_dom"/>
</dbReference>
<sequence>MNISQLLTLPAFSGARLVAGKAGAERSIEHVNMMDAPDIAGYLKGNDLLVTTAYHFKDDASQLVELIETMAEKRCAGLGIKAKRFLGKIPEEAVAIANAHGLPVIELSEEIGLGTIVNQTLSAILDLRTNELKAAIEAHQTFSDHIVSGKGVGELLENVAKIVGCSIMLLDERCQLVGTTHASRTIVSGLQYLNRMGYQLFLPQTAYTHLSMISEKGQVEVLTVFPVRTNRPKQAMLVMFGHIPALENGHLLTIEQAANVVAFELMKNNALQQYTRRAKNDFFLNFIKKAYSSKKETLNRALEFDLHNDQKYKCIAGRLDTEEKQLGFKQRQIEIEKVFDFIEEELTIFPFVSHLFIMNDICLILVEGESEELASEEYSPTLIALEIIQERVSAHFDRTISFGVSNVCHEFWDVIEAHGEAINALNSGHLSGNKQFVQTYQAKDISKLLRMIPNEDLTEFCAYMLQKLSDAQVNDLSLLQTLAVYLETNCQISETAKRLYVHRNTIIYRLEKIEELLGKDIKDPETTLHLRLALRIQQMLSEQSDLLEQPSVER</sequence>
<gene>
    <name evidence="5" type="ORF">CHH72_11480</name>
</gene>